<accession>A0A395RVG0</accession>
<comment type="caution">
    <text evidence="2">The sequence shown here is derived from an EMBL/GenBank/DDBJ whole genome shotgun (WGS) entry which is preliminary data.</text>
</comment>
<organism evidence="2 3">
    <name type="scientific">Fusarium longipes</name>
    <dbReference type="NCBI Taxonomy" id="694270"/>
    <lineage>
        <taxon>Eukaryota</taxon>
        <taxon>Fungi</taxon>
        <taxon>Dikarya</taxon>
        <taxon>Ascomycota</taxon>
        <taxon>Pezizomycotina</taxon>
        <taxon>Sordariomycetes</taxon>
        <taxon>Hypocreomycetidae</taxon>
        <taxon>Hypocreales</taxon>
        <taxon>Nectriaceae</taxon>
        <taxon>Fusarium</taxon>
    </lineage>
</organism>
<protein>
    <submittedName>
        <fullName evidence="2">Uncharacterized protein</fullName>
    </submittedName>
</protein>
<name>A0A395RVG0_9HYPO</name>
<dbReference type="EMBL" id="PXOG01000261">
    <property type="protein sequence ID" value="RGP63822.1"/>
    <property type="molecule type" value="Genomic_DNA"/>
</dbReference>
<dbReference type="AlphaFoldDB" id="A0A395RVG0"/>
<feature type="compositionally biased region" description="Basic and acidic residues" evidence="1">
    <location>
        <begin position="11"/>
        <end position="32"/>
    </location>
</feature>
<proteinExistence type="predicted"/>
<reference evidence="2 3" key="1">
    <citation type="journal article" date="2018" name="PLoS Pathog.">
        <title>Evolution of structural diversity of trichothecenes, a family of toxins produced by plant pathogenic and entomopathogenic fungi.</title>
        <authorList>
            <person name="Proctor R.H."/>
            <person name="McCormick S.P."/>
            <person name="Kim H.S."/>
            <person name="Cardoza R.E."/>
            <person name="Stanley A.M."/>
            <person name="Lindo L."/>
            <person name="Kelly A."/>
            <person name="Brown D.W."/>
            <person name="Lee T."/>
            <person name="Vaughan M.M."/>
            <person name="Alexander N.J."/>
            <person name="Busman M."/>
            <person name="Gutierrez S."/>
        </authorList>
    </citation>
    <scope>NUCLEOTIDE SEQUENCE [LARGE SCALE GENOMIC DNA]</scope>
    <source>
        <strain evidence="2 3">NRRL 20695</strain>
    </source>
</reference>
<keyword evidence="3" id="KW-1185">Reference proteome</keyword>
<evidence type="ECO:0000313" key="2">
    <source>
        <dbReference type="EMBL" id="RGP63822.1"/>
    </source>
</evidence>
<feature type="compositionally biased region" description="Low complexity" evidence="1">
    <location>
        <begin position="70"/>
        <end position="85"/>
    </location>
</feature>
<dbReference type="Proteomes" id="UP000266234">
    <property type="component" value="Unassembled WGS sequence"/>
</dbReference>
<feature type="region of interest" description="Disordered" evidence="1">
    <location>
        <begin position="50"/>
        <end position="93"/>
    </location>
</feature>
<feature type="region of interest" description="Disordered" evidence="1">
    <location>
        <begin position="126"/>
        <end position="159"/>
    </location>
</feature>
<evidence type="ECO:0000256" key="1">
    <source>
        <dbReference type="SAM" id="MobiDB-lite"/>
    </source>
</evidence>
<feature type="compositionally biased region" description="Basic and acidic residues" evidence="1">
    <location>
        <begin position="135"/>
        <end position="147"/>
    </location>
</feature>
<sequence>MTQDNRQPPKTHKDTNAPLDLKGKGKCMKEEEPISIADRFQASGRLFLNALGNGSDLSSQQQHGRKAGPNGSNTSGISRISTSTGEASSRRLRSSIQAAETLRLKTNLESGPPVQAYDDFLSADTTLNIDNDNIDPNKKEREKKCHSESPSVSQDISEQEKLDGSAVISLLDDHPDELDAVLLGAHDPVAEDEGGVLTPDAATKLGKSLFSTSSAFSGLSLDNLLNFNPEFLNRSGFEAERERQLYLGTRDTKQARSNWLQQWGLVLAGYTDHVWGDLEPLVVAARKEVKESEVRGSQAVSETKALDRLRQVLAHVRRF</sequence>
<dbReference type="STRING" id="694270.A0A395RVG0"/>
<dbReference type="OrthoDB" id="5337545at2759"/>
<evidence type="ECO:0000313" key="3">
    <source>
        <dbReference type="Proteomes" id="UP000266234"/>
    </source>
</evidence>
<feature type="region of interest" description="Disordered" evidence="1">
    <location>
        <begin position="1"/>
        <end position="32"/>
    </location>
</feature>
<gene>
    <name evidence="2" type="ORF">FLONG3_9790</name>
</gene>